<dbReference type="Proteomes" id="UP000178797">
    <property type="component" value="Unassembled WGS sequence"/>
</dbReference>
<dbReference type="InterPro" id="IPR050856">
    <property type="entry name" value="Biotin_carboxylase_complex"/>
</dbReference>
<keyword evidence="3 7" id="KW-0547">Nucleotide-binding</keyword>
<protein>
    <submittedName>
        <fullName evidence="11">Acetyl-CoA carboxylase biotin carboxylase subunit</fullName>
    </submittedName>
</protein>
<evidence type="ECO:0000256" key="8">
    <source>
        <dbReference type="SAM" id="MobiDB-lite"/>
    </source>
</evidence>
<gene>
    <name evidence="11" type="ORF">A2W05_04615</name>
</gene>
<dbReference type="InterPro" id="IPR005481">
    <property type="entry name" value="BC-like_N"/>
</dbReference>
<organism evidence="11 12">
    <name type="scientific">Candidatus Schekmanbacteria bacterium RBG_16_38_10</name>
    <dbReference type="NCBI Taxonomy" id="1817879"/>
    <lineage>
        <taxon>Bacteria</taxon>
        <taxon>Candidatus Schekmaniibacteriota</taxon>
    </lineage>
</organism>
<dbReference type="PROSITE" id="PS50979">
    <property type="entry name" value="BC"/>
    <property type="match status" value="1"/>
</dbReference>
<dbReference type="GO" id="GO:2001295">
    <property type="term" value="P:malonyl-CoA biosynthetic process"/>
    <property type="evidence" value="ECO:0007669"/>
    <property type="project" value="UniProtKB-UniPathway"/>
</dbReference>
<evidence type="ECO:0000313" key="11">
    <source>
        <dbReference type="EMBL" id="OGL47621.1"/>
    </source>
</evidence>
<dbReference type="FunFam" id="3.40.50.20:FF:000010">
    <property type="entry name" value="Propionyl-CoA carboxylase subunit alpha"/>
    <property type="match status" value="1"/>
</dbReference>
<evidence type="ECO:0000256" key="6">
    <source>
        <dbReference type="ARBA" id="ARBA00023267"/>
    </source>
</evidence>
<dbReference type="GO" id="GO:0016874">
    <property type="term" value="F:ligase activity"/>
    <property type="evidence" value="ECO:0007669"/>
    <property type="project" value="UniProtKB-KW"/>
</dbReference>
<dbReference type="InterPro" id="IPR004549">
    <property type="entry name" value="Acetyl_CoA_COase_biotin_COase"/>
</dbReference>
<dbReference type="PROSITE" id="PS50975">
    <property type="entry name" value="ATP_GRASP"/>
    <property type="match status" value="1"/>
</dbReference>
<dbReference type="InterPro" id="IPR016185">
    <property type="entry name" value="PreATP-grasp_dom_sf"/>
</dbReference>
<dbReference type="NCBIfam" id="TIGR00514">
    <property type="entry name" value="accC"/>
    <property type="match status" value="1"/>
</dbReference>
<dbReference type="Pfam" id="PF00289">
    <property type="entry name" value="Biotin_carb_N"/>
    <property type="match status" value="1"/>
</dbReference>
<dbReference type="SUPFAM" id="SSF52440">
    <property type="entry name" value="PreATP-grasp domain"/>
    <property type="match status" value="1"/>
</dbReference>
<dbReference type="InterPro" id="IPR011764">
    <property type="entry name" value="Biotin_carboxylation_dom"/>
</dbReference>
<reference evidence="11 12" key="1">
    <citation type="journal article" date="2016" name="Nat. Commun.">
        <title>Thousands of microbial genomes shed light on interconnected biogeochemical processes in an aquifer system.</title>
        <authorList>
            <person name="Anantharaman K."/>
            <person name="Brown C.T."/>
            <person name="Hug L.A."/>
            <person name="Sharon I."/>
            <person name="Castelle C.J."/>
            <person name="Probst A.J."/>
            <person name="Thomas B.C."/>
            <person name="Singh A."/>
            <person name="Wilkins M.J."/>
            <person name="Karaoz U."/>
            <person name="Brodie E.L."/>
            <person name="Williams K.H."/>
            <person name="Hubbard S.S."/>
            <person name="Banfield J.F."/>
        </authorList>
    </citation>
    <scope>NUCLEOTIDE SEQUENCE [LARGE SCALE GENOMIC DNA]</scope>
</reference>
<evidence type="ECO:0000313" key="12">
    <source>
        <dbReference type="Proteomes" id="UP000178797"/>
    </source>
</evidence>
<dbReference type="GO" id="GO:0046872">
    <property type="term" value="F:metal ion binding"/>
    <property type="evidence" value="ECO:0007669"/>
    <property type="project" value="UniProtKB-KW"/>
</dbReference>
<proteinExistence type="predicted"/>
<sequence length="497" mass="55731">MFNKIMVANRGEIAVRILRSCREMKIQTVAIYSEADRNSLHVRYADEAYCVGPAPSIESYLNQKRIIETAKKAGVQAIHPGYGFLAENSGFAKFCENEGIVFIGPPSSAIETMGSKTFARQKMINAKVPIVPGTSQPIENDDEVERIADEIGYPVMVKASAGGGGKGMRLVKKKEEIKSSIRAARSEAKSAFGDSSIYLEKFIENPRHIEIQVLGDKYGNLIHLNERECSIQRRHQKVIEESPSTIVNPEMRKKMGAAAVSAAKAVNYYSAGTVEFLVDRNKNFYFLEMNTRLQVEHPVTEMTTGIDIVKEMIKIAADEKLSILQENVELHGASIECRIYAEDPDNNFLPSPGKIYELRTPGGPGVRDDSGVFEGYVVPIYYDPMISKLAVWGRDRKEAIEKMSRALTEYSIKGIKTTIPFHERVMKNEHFINGDFDTNFIDSKFNSNNKTEKSNSNKELALISAVLWAFNEEREKLKNSKHGSSKNFSGYNPWKGR</sequence>
<name>A0A1F7S1N4_9BACT</name>
<dbReference type="SUPFAM" id="SSF51246">
    <property type="entry name" value="Rudiment single hybrid motif"/>
    <property type="match status" value="1"/>
</dbReference>
<comment type="caution">
    <text evidence="11">The sequence shown here is derived from an EMBL/GenBank/DDBJ whole genome shotgun (WGS) entry which is preliminary data.</text>
</comment>
<dbReference type="Gene3D" id="3.30.470.20">
    <property type="entry name" value="ATP-grasp fold, B domain"/>
    <property type="match status" value="1"/>
</dbReference>
<dbReference type="PANTHER" id="PTHR18866">
    <property type="entry name" value="CARBOXYLASE:PYRUVATE/ACETYL-COA/PROPIONYL-COA CARBOXYLASE"/>
    <property type="match status" value="1"/>
</dbReference>
<keyword evidence="5" id="KW-0460">Magnesium</keyword>
<feature type="domain" description="ATP-grasp" evidence="9">
    <location>
        <begin position="122"/>
        <end position="317"/>
    </location>
</feature>
<dbReference type="SUPFAM" id="SSF56059">
    <property type="entry name" value="Glutathione synthetase ATP-binding domain-like"/>
    <property type="match status" value="1"/>
</dbReference>
<evidence type="ECO:0000256" key="4">
    <source>
        <dbReference type="ARBA" id="ARBA00022840"/>
    </source>
</evidence>
<dbReference type="InterPro" id="IPR011054">
    <property type="entry name" value="Rudment_hybrid_motif"/>
</dbReference>
<dbReference type="AlphaFoldDB" id="A0A1F7S1N4"/>
<dbReference type="EMBL" id="MGDE01000026">
    <property type="protein sequence ID" value="OGL47621.1"/>
    <property type="molecule type" value="Genomic_DNA"/>
</dbReference>
<dbReference type="FunFam" id="3.30.1490.20:FF:000018">
    <property type="entry name" value="Biotin carboxylase"/>
    <property type="match status" value="1"/>
</dbReference>
<dbReference type="Pfam" id="PF02785">
    <property type="entry name" value="Biotin_carb_C"/>
    <property type="match status" value="1"/>
</dbReference>
<evidence type="ECO:0000256" key="2">
    <source>
        <dbReference type="ARBA" id="ARBA00022723"/>
    </source>
</evidence>
<feature type="region of interest" description="Disordered" evidence="8">
    <location>
        <begin position="476"/>
        <end position="497"/>
    </location>
</feature>
<evidence type="ECO:0000256" key="5">
    <source>
        <dbReference type="ARBA" id="ARBA00022842"/>
    </source>
</evidence>
<evidence type="ECO:0000256" key="1">
    <source>
        <dbReference type="ARBA" id="ARBA00022598"/>
    </source>
</evidence>
<dbReference type="GO" id="GO:0005524">
    <property type="term" value="F:ATP binding"/>
    <property type="evidence" value="ECO:0007669"/>
    <property type="project" value="UniProtKB-UniRule"/>
</dbReference>
<evidence type="ECO:0000256" key="3">
    <source>
        <dbReference type="ARBA" id="ARBA00022741"/>
    </source>
</evidence>
<evidence type="ECO:0000259" key="9">
    <source>
        <dbReference type="PROSITE" id="PS50975"/>
    </source>
</evidence>
<dbReference type="InterPro" id="IPR005479">
    <property type="entry name" value="CPAse_ATP-bd"/>
</dbReference>
<dbReference type="NCBIfam" id="NF006367">
    <property type="entry name" value="PRK08591.1"/>
    <property type="match status" value="1"/>
</dbReference>
<keyword evidence="1" id="KW-0436">Ligase</keyword>
<dbReference type="PANTHER" id="PTHR18866:SF33">
    <property type="entry name" value="METHYLCROTONOYL-COA CARBOXYLASE SUBUNIT ALPHA, MITOCHONDRIAL-RELATED"/>
    <property type="match status" value="1"/>
</dbReference>
<keyword evidence="2" id="KW-0479">Metal-binding</keyword>
<dbReference type="FunFam" id="3.30.470.20:FF:000028">
    <property type="entry name" value="Methylcrotonoyl-CoA carboxylase subunit alpha, mitochondrial"/>
    <property type="match status" value="1"/>
</dbReference>
<dbReference type="SMART" id="SM00878">
    <property type="entry name" value="Biotin_carb_C"/>
    <property type="match status" value="1"/>
</dbReference>
<feature type="domain" description="Biotin carboxylation" evidence="10">
    <location>
        <begin position="1"/>
        <end position="446"/>
    </location>
</feature>
<dbReference type="PROSITE" id="PS00867">
    <property type="entry name" value="CPSASE_2"/>
    <property type="match status" value="1"/>
</dbReference>
<dbReference type="Pfam" id="PF02786">
    <property type="entry name" value="CPSase_L_D2"/>
    <property type="match status" value="1"/>
</dbReference>
<accession>A0A1F7S1N4</accession>
<dbReference type="PROSITE" id="PS00866">
    <property type="entry name" value="CPSASE_1"/>
    <property type="match status" value="1"/>
</dbReference>
<dbReference type="InterPro" id="IPR005482">
    <property type="entry name" value="Biotin_COase_C"/>
</dbReference>
<evidence type="ECO:0000259" key="10">
    <source>
        <dbReference type="PROSITE" id="PS50979"/>
    </source>
</evidence>
<evidence type="ECO:0000256" key="7">
    <source>
        <dbReference type="PROSITE-ProRule" id="PRU00409"/>
    </source>
</evidence>
<dbReference type="InterPro" id="IPR011761">
    <property type="entry name" value="ATP-grasp"/>
</dbReference>
<keyword evidence="6" id="KW-0092">Biotin</keyword>
<dbReference type="UniPathway" id="UPA00655">
    <property type="reaction ID" value="UER00711"/>
</dbReference>
<keyword evidence="4 7" id="KW-0067">ATP-binding</keyword>